<protein>
    <submittedName>
        <fullName evidence="3">Uncharacterized protein</fullName>
    </submittedName>
</protein>
<dbReference type="GeneID" id="93759515"/>
<evidence type="ECO:0000313" key="4">
    <source>
        <dbReference type="Proteomes" id="UP001432071"/>
    </source>
</evidence>
<dbReference type="RefSeq" id="WP_328737842.1">
    <property type="nucleotide sequence ID" value="NZ_CP108038.1"/>
</dbReference>
<evidence type="ECO:0000313" key="3">
    <source>
        <dbReference type="EMBL" id="WUN92150.1"/>
    </source>
</evidence>
<accession>A0ABZ1RBI4</accession>
<dbReference type="Gene3D" id="3.30.43.10">
    <property type="entry name" value="Uridine Diphospho-n-acetylenolpyruvylglucosamine Reductase, domain 2"/>
    <property type="match status" value="1"/>
</dbReference>
<name>A0ABZ1RBI4_9ACTN</name>
<dbReference type="InterPro" id="IPR016167">
    <property type="entry name" value="FAD-bd_PCMH_sub1"/>
</dbReference>
<gene>
    <name evidence="3" type="ORF">OHT53_01080</name>
</gene>
<evidence type="ECO:0000256" key="1">
    <source>
        <dbReference type="ARBA" id="ARBA00023002"/>
    </source>
</evidence>
<keyword evidence="1" id="KW-0560">Oxidoreductase</keyword>
<organism evidence="3 4">
    <name type="scientific">Streptomyces bobili</name>
    <dbReference type="NCBI Taxonomy" id="67280"/>
    <lineage>
        <taxon>Bacteria</taxon>
        <taxon>Bacillati</taxon>
        <taxon>Actinomycetota</taxon>
        <taxon>Actinomycetes</taxon>
        <taxon>Kitasatosporales</taxon>
        <taxon>Streptomycetaceae</taxon>
        <taxon>Streptomyces</taxon>
    </lineage>
</organism>
<feature type="region of interest" description="Disordered" evidence="2">
    <location>
        <begin position="1"/>
        <end position="26"/>
    </location>
</feature>
<dbReference type="EMBL" id="CP108038">
    <property type="protein sequence ID" value="WUN92150.1"/>
    <property type="molecule type" value="Genomic_DNA"/>
</dbReference>
<reference evidence="3" key="1">
    <citation type="submission" date="2022-10" db="EMBL/GenBank/DDBJ databases">
        <title>The complete genomes of actinobacterial strains from the NBC collection.</title>
        <authorList>
            <person name="Joergensen T.S."/>
            <person name="Alvarez Arevalo M."/>
            <person name="Sterndorff E.B."/>
            <person name="Faurdal D."/>
            <person name="Vuksanovic O."/>
            <person name="Mourched A.-S."/>
            <person name="Charusanti P."/>
            <person name="Shaw S."/>
            <person name="Blin K."/>
            <person name="Weber T."/>
        </authorList>
    </citation>
    <scope>NUCLEOTIDE SEQUENCE</scope>
    <source>
        <strain evidence="3">NBC_00302</strain>
    </source>
</reference>
<proteinExistence type="predicted"/>
<dbReference type="Proteomes" id="UP001432071">
    <property type="component" value="Chromosome"/>
</dbReference>
<evidence type="ECO:0000256" key="2">
    <source>
        <dbReference type="SAM" id="MobiDB-lite"/>
    </source>
</evidence>
<keyword evidence="4" id="KW-1185">Reference proteome</keyword>
<sequence>MKAAKQKYDPQGILVPGQGIWSTTRR</sequence>